<evidence type="ECO:0000256" key="6">
    <source>
        <dbReference type="SAM" id="Phobius"/>
    </source>
</evidence>
<dbReference type="RefSeq" id="WP_179358086.1">
    <property type="nucleotide sequence ID" value="NZ_CP058627.1"/>
</dbReference>
<organism evidence="8 9">
    <name type="scientific">Chitinibacter bivalviorum</name>
    <dbReference type="NCBI Taxonomy" id="2739434"/>
    <lineage>
        <taxon>Bacteria</taxon>
        <taxon>Pseudomonadati</taxon>
        <taxon>Pseudomonadota</taxon>
        <taxon>Betaproteobacteria</taxon>
        <taxon>Neisseriales</taxon>
        <taxon>Chitinibacteraceae</taxon>
        <taxon>Chitinibacter</taxon>
    </lineage>
</organism>
<protein>
    <submittedName>
        <fullName evidence="8">RDD family protein</fullName>
    </submittedName>
</protein>
<evidence type="ECO:0000256" key="5">
    <source>
        <dbReference type="ARBA" id="ARBA00023136"/>
    </source>
</evidence>
<feature type="domain" description="RDD" evidence="7">
    <location>
        <begin position="95"/>
        <end position="208"/>
    </location>
</feature>
<dbReference type="EMBL" id="CP058627">
    <property type="protein sequence ID" value="QLG88007.1"/>
    <property type="molecule type" value="Genomic_DNA"/>
</dbReference>
<keyword evidence="4 6" id="KW-1133">Transmembrane helix</keyword>
<evidence type="ECO:0000313" key="9">
    <source>
        <dbReference type="Proteomes" id="UP000509597"/>
    </source>
</evidence>
<sequence length="217" mass="22981">MEKGTIIHYNQNEGKGIINAAGEAHQFMISHWKGTLAPVLNETVLIEMSEAGVVGVHPVRGLINETAATNPIAQFFASLDPSETAVLNEQPIVIAPISRRLLGGLIDFLIFLAFDLVVGIGTLGVGALLGPIIVCAAMAIMMATPSIRGTLGMKLVGLEICSVDGKIISVGTSFLRLVISFLSCILLIGYIVACFSKKNQTFHDLVAGTIVIQRRGA</sequence>
<gene>
    <name evidence="8" type="ORF">HQ393_06890</name>
</gene>
<keyword evidence="9" id="KW-1185">Reference proteome</keyword>
<dbReference type="Proteomes" id="UP000509597">
    <property type="component" value="Chromosome"/>
</dbReference>
<dbReference type="AlphaFoldDB" id="A0A7H9BHA2"/>
<dbReference type="InterPro" id="IPR051791">
    <property type="entry name" value="Pra-immunoreactive"/>
</dbReference>
<dbReference type="GO" id="GO:0005886">
    <property type="term" value="C:plasma membrane"/>
    <property type="evidence" value="ECO:0007669"/>
    <property type="project" value="UniProtKB-SubCell"/>
</dbReference>
<keyword evidence="2" id="KW-1003">Cell membrane</keyword>
<evidence type="ECO:0000256" key="1">
    <source>
        <dbReference type="ARBA" id="ARBA00004651"/>
    </source>
</evidence>
<proteinExistence type="predicted"/>
<dbReference type="KEGG" id="chiz:HQ393_06890"/>
<evidence type="ECO:0000256" key="2">
    <source>
        <dbReference type="ARBA" id="ARBA00022475"/>
    </source>
</evidence>
<evidence type="ECO:0000256" key="3">
    <source>
        <dbReference type="ARBA" id="ARBA00022692"/>
    </source>
</evidence>
<evidence type="ECO:0000256" key="4">
    <source>
        <dbReference type="ARBA" id="ARBA00022989"/>
    </source>
</evidence>
<evidence type="ECO:0000259" key="7">
    <source>
        <dbReference type="Pfam" id="PF06271"/>
    </source>
</evidence>
<feature type="transmembrane region" description="Helical" evidence="6">
    <location>
        <begin position="108"/>
        <end position="141"/>
    </location>
</feature>
<dbReference type="PANTHER" id="PTHR36115">
    <property type="entry name" value="PROLINE-RICH ANTIGEN HOMOLOG-RELATED"/>
    <property type="match status" value="1"/>
</dbReference>
<comment type="subcellular location">
    <subcellularLocation>
        <location evidence="1">Cell membrane</location>
        <topology evidence="1">Multi-pass membrane protein</topology>
    </subcellularLocation>
</comment>
<reference evidence="8 9" key="1">
    <citation type="submission" date="2020-07" db="EMBL/GenBank/DDBJ databases">
        <title>Complete genome sequence of Chitinibacter sp. 2T18.</title>
        <authorList>
            <person name="Bae J.-W."/>
            <person name="Choi J.-W."/>
        </authorList>
    </citation>
    <scope>NUCLEOTIDE SEQUENCE [LARGE SCALE GENOMIC DNA]</scope>
    <source>
        <strain evidence="8 9">2T18</strain>
    </source>
</reference>
<dbReference type="InterPro" id="IPR010432">
    <property type="entry name" value="RDD"/>
</dbReference>
<evidence type="ECO:0000313" key="8">
    <source>
        <dbReference type="EMBL" id="QLG88007.1"/>
    </source>
</evidence>
<keyword evidence="3 6" id="KW-0812">Transmembrane</keyword>
<feature type="transmembrane region" description="Helical" evidence="6">
    <location>
        <begin position="174"/>
        <end position="195"/>
    </location>
</feature>
<accession>A0A7H9BHA2</accession>
<dbReference type="Pfam" id="PF06271">
    <property type="entry name" value="RDD"/>
    <property type="match status" value="1"/>
</dbReference>
<keyword evidence="5 6" id="KW-0472">Membrane</keyword>
<name>A0A7H9BHA2_9NEIS</name>